<dbReference type="Pfam" id="PF05002">
    <property type="entry name" value="SGS"/>
    <property type="match status" value="1"/>
</dbReference>
<dbReference type="InterPro" id="IPR044563">
    <property type="entry name" value="Sgt1-like"/>
</dbReference>
<dbReference type="PANTHER" id="PTHR45862">
    <property type="entry name" value="PROTEIN SGT1 HOMOLOG"/>
    <property type="match status" value="1"/>
</dbReference>
<dbReference type="PROSITE" id="PS51048">
    <property type="entry name" value="SGS"/>
    <property type="match status" value="1"/>
</dbReference>
<dbReference type="CDD" id="cd06466">
    <property type="entry name" value="p23_CS_SGT1_like"/>
    <property type="match status" value="1"/>
</dbReference>
<dbReference type="AlphaFoldDB" id="A0A4P9YK31"/>
<evidence type="ECO:0000259" key="3">
    <source>
        <dbReference type="PROSITE" id="PS51203"/>
    </source>
</evidence>
<evidence type="ECO:0000259" key="2">
    <source>
        <dbReference type="PROSITE" id="PS51048"/>
    </source>
</evidence>
<gene>
    <name evidence="4" type="ORF">ROZALSC1DRAFT_28931</name>
</gene>
<evidence type="ECO:0000256" key="1">
    <source>
        <dbReference type="SAM" id="MobiDB-lite"/>
    </source>
</evidence>
<feature type="domain" description="SGS" evidence="2">
    <location>
        <begin position="98"/>
        <end position="189"/>
    </location>
</feature>
<feature type="region of interest" description="Disordered" evidence="1">
    <location>
        <begin position="87"/>
        <end position="110"/>
    </location>
</feature>
<sequence length="189" mass="21784">MMSTIGKYKYEWYQNDDEVVFTVYIKNCKKEQTKVDFTIREFILNIDLGSRNSFEVSKSLKEDICPESSYFTKQVKGLKWASLEAAEEESLDTKPKPSYPSSSKNPKNWDSIEKEIKQEEEKDKPEGEDALNALFRKIYANADENTRRAMNKSFTESGGTCLSTNWEDVGKKKVEVSPPDGMEAKKWES</sequence>
<protein>
    <submittedName>
        <fullName evidence="4">SGS-domain-containing protein</fullName>
    </submittedName>
</protein>
<dbReference type="InterPro" id="IPR008978">
    <property type="entry name" value="HSP20-like_chaperone"/>
</dbReference>
<name>A0A4P9YK31_ROZAC</name>
<dbReference type="Proteomes" id="UP000281549">
    <property type="component" value="Unassembled WGS sequence"/>
</dbReference>
<dbReference type="Pfam" id="PF04969">
    <property type="entry name" value="CS"/>
    <property type="match status" value="1"/>
</dbReference>
<organism evidence="4 5">
    <name type="scientific">Rozella allomycis (strain CSF55)</name>
    <dbReference type="NCBI Taxonomy" id="988480"/>
    <lineage>
        <taxon>Eukaryota</taxon>
        <taxon>Fungi</taxon>
        <taxon>Fungi incertae sedis</taxon>
        <taxon>Cryptomycota</taxon>
        <taxon>Cryptomycota incertae sedis</taxon>
        <taxon>Rozella</taxon>
    </lineage>
</organism>
<dbReference type="Gene3D" id="2.60.40.790">
    <property type="match status" value="1"/>
</dbReference>
<feature type="compositionally biased region" description="Low complexity" evidence="1">
    <location>
        <begin position="99"/>
        <end position="108"/>
    </location>
</feature>
<reference evidence="5" key="1">
    <citation type="journal article" date="2018" name="Nat. Microbiol.">
        <title>Leveraging single-cell genomics to expand the fungal tree of life.</title>
        <authorList>
            <person name="Ahrendt S.R."/>
            <person name="Quandt C.A."/>
            <person name="Ciobanu D."/>
            <person name="Clum A."/>
            <person name="Salamov A."/>
            <person name="Andreopoulos B."/>
            <person name="Cheng J.F."/>
            <person name="Woyke T."/>
            <person name="Pelin A."/>
            <person name="Henrissat B."/>
            <person name="Reynolds N.K."/>
            <person name="Benny G.L."/>
            <person name="Smith M.E."/>
            <person name="James T.Y."/>
            <person name="Grigoriev I.V."/>
        </authorList>
    </citation>
    <scope>NUCLEOTIDE SEQUENCE [LARGE SCALE GENOMIC DNA]</scope>
    <source>
        <strain evidence="5">CSF55</strain>
    </source>
</reference>
<feature type="domain" description="CS" evidence="3">
    <location>
        <begin position="5"/>
        <end position="113"/>
    </location>
</feature>
<accession>A0A4P9YK31</accession>
<dbReference type="GO" id="GO:0051087">
    <property type="term" value="F:protein-folding chaperone binding"/>
    <property type="evidence" value="ECO:0007669"/>
    <property type="project" value="InterPro"/>
</dbReference>
<dbReference type="InterPro" id="IPR007699">
    <property type="entry name" value="SGS_dom"/>
</dbReference>
<proteinExistence type="predicted"/>
<evidence type="ECO:0000313" key="4">
    <source>
        <dbReference type="EMBL" id="RKP19472.1"/>
    </source>
</evidence>
<dbReference type="EMBL" id="ML005216">
    <property type="protein sequence ID" value="RKP19472.1"/>
    <property type="molecule type" value="Genomic_DNA"/>
</dbReference>
<evidence type="ECO:0000313" key="5">
    <source>
        <dbReference type="Proteomes" id="UP000281549"/>
    </source>
</evidence>
<dbReference type="SUPFAM" id="SSF49764">
    <property type="entry name" value="HSP20-like chaperones"/>
    <property type="match status" value="1"/>
</dbReference>
<dbReference type="PROSITE" id="PS51203">
    <property type="entry name" value="CS"/>
    <property type="match status" value="1"/>
</dbReference>
<dbReference type="InterPro" id="IPR007052">
    <property type="entry name" value="CS_dom"/>
</dbReference>